<dbReference type="GO" id="GO:0004496">
    <property type="term" value="F:mevalonate kinase activity"/>
    <property type="evidence" value="ECO:0007669"/>
    <property type="project" value="UniProtKB-EC"/>
</dbReference>
<evidence type="ECO:0000256" key="5">
    <source>
        <dbReference type="ARBA" id="ARBA00022516"/>
    </source>
</evidence>
<dbReference type="RefSeq" id="WP_167490905.1">
    <property type="nucleotide sequence ID" value="NZ_CP046173.1"/>
</dbReference>
<dbReference type="Pfam" id="PF00288">
    <property type="entry name" value="GHMP_kinases_N"/>
    <property type="match status" value="1"/>
</dbReference>
<keyword evidence="11" id="KW-0443">Lipid metabolism</keyword>
<evidence type="ECO:0000256" key="9">
    <source>
        <dbReference type="ARBA" id="ARBA00022840"/>
    </source>
</evidence>
<keyword evidence="7" id="KW-0547">Nucleotide-binding</keyword>
<dbReference type="InterPro" id="IPR036554">
    <property type="entry name" value="GHMP_kinase_C_sf"/>
</dbReference>
<dbReference type="GO" id="GO:0019287">
    <property type="term" value="P:isopentenyl diphosphate biosynthetic process, mevalonate pathway"/>
    <property type="evidence" value="ECO:0007669"/>
    <property type="project" value="UniProtKB-UniPathway"/>
</dbReference>
<sequence length="330" mass="33143">MRNCVIGTGRAHGKVILLGEHSVVYGRPAIALPLPALTVEAAATSRDDPDSLDTSVSTAADTASMCGNRYHLCAGDTLGSTCPDSGPRIAVEEALGAWGLAGAVVDLVIGSAIPPGCGLGSSAACTCAAVRAVADLHSVVVDPESLYRFVQSGESFTHGRASGVDARAVTASGPIWFQAGVIRPMDIGLEAALVVADTGTVGNTQQAVAVVRAKLDRDPISTRRLLAQAAAVTSAAADDLGVGRVKALGRKLTTFQALLGELGVSTPEIDRLISAAVDAGALGAKLTGGGLGGCVVALADGSSRAATISQALLETGAAQTWTVAIRNSPR</sequence>
<evidence type="ECO:0000256" key="4">
    <source>
        <dbReference type="ARBA" id="ARBA00022490"/>
    </source>
</evidence>
<dbReference type="InterPro" id="IPR013750">
    <property type="entry name" value="GHMP_kinase_C_dom"/>
</dbReference>
<dbReference type="EC" id="2.7.1.36" evidence="3"/>
<dbReference type="UniPathway" id="UPA00057">
    <property type="reaction ID" value="UER00098"/>
</dbReference>
<dbReference type="InterPro" id="IPR006204">
    <property type="entry name" value="GHMP_kinase_N_dom"/>
</dbReference>
<comment type="pathway">
    <text evidence="12">Isoprenoid biosynthesis; isopentenyl diphosphate biosynthesis via mevalonate pathway; isopentenyl diphosphate from (R)-mevalonate: step 1/3.</text>
</comment>
<dbReference type="Proteomes" id="UP000500953">
    <property type="component" value="Chromosome"/>
</dbReference>
<evidence type="ECO:0000256" key="1">
    <source>
        <dbReference type="ARBA" id="ARBA00004496"/>
    </source>
</evidence>
<evidence type="ECO:0000313" key="15">
    <source>
        <dbReference type="EMBL" id="QIS23583.1"/>
    </source>
</evidence>
<evidence type="ECO:0000256" key="3">
    <source>
        <dbReference type="ARBA" id="ARBA00012103"/>
    </source>
</evidence>
<dbReference type="PRINTS" id="PR00959">
    <property type="entry name" value="MEVGALKINASE"/>
</dbReference>
<dbReference type="GO" id="GO:0005524">
    <property type="term" value="F:ATP binding"/>
    <property type="evidence" value="ECO:0007669"/>
    <property type="project" value="UniProtKB-KW"/>
</dbReference>
<comment type="subcellular location">
    <subcellularLocation>
        <location evidence="1">Cytoplasm</location>
    </subcellularLocation>
</comment>
<dbReference type="InterPro" id="IPR006205">
    <property type="entry name" value="Mev_gal_kin"/>
</dbReference>
<dbReference type="Pfam" id="PF08544">
    <property type="entry name" value="GHMP_kinases_C"/>
    <property type="match status" value="1"/>
</dbReference>
<evidence type="ECO:0000256" key="8">
    <source>
        <dbReference type="ARBA" id="ARBA00022777"/>
    </source>
</evidence>
<gene>
    <name evidence="15" type="primary">mvk</name>
    <name evidence="15" type="ORF">F6W96_40260</name>
</gene>
<evidence type="ECO:0000256" key="11">
    <source>
        <dbReference type="ARBA" id="ARBA00023098"/>
    </source>
</evidence>
<evidence type="ECO:0000259" key="13">
    <source>
        <dbReference type="Pfam" id="PF00288"/>
    </source>
</evidence>
<evidence type="ECO:0000259" key="14">
    <source>
        <dbReference type="Pfam" id="PF08544"/>
    </source>
</evidence>
<keyword evidence="6 15" id="KW-0808">Transferase</keyword>
<dbReference type="AlphaFoldDB" id="A0A6G9ZF18"/>
<dbReference type="SUPFAM" id="SSF54211">
    <property type="entry name" value="Ribosomal protein S5 domain 2-like"/>
    <property type="match status" value="1"/>
</dbReference>
<dbReference type="NCBIfam" id="TIGR00549">
    <property type="entry name" value="mevalon_kin"/>
    <property type="match status" value="1"/>
</dbReference>
<organism evidence="15 16">
    <name type="scientific">Nocardia terpenica</name>
    <dbReference type="NCBI Taxonomy" id="455432"/>
    <lineage>
        <taxon>Bacteria</taxon>
        <taxon>Bacillati</taxon>
        <taxon>Actinomycetota</taxon>
        <taxon>Actinomycetes</taxon>
        <taxon>Mycobacteriales</taxon>
        <taxon>Nocardiaceae</taxon>
        <taxon>Nocardia</taxon>
    </lineage>
</organism>
<dbReference type="GO" id="GO:0005829">
    <property type="term" value="C:cytosol"/>
    <property type="evidence" value="ECO:0007669"/>
    <property type="project" value="TreeGrafter"/>
</dbReference>
<evidence type="ECO:0000256" key="12">
    <source>
        <dbReference type="ARBA" id="ARBA00029438"/>
    </source>
</evidence>
<dbReference type="Gene3D" id="3.30.70.890">
    <property type="entry name" value="GHMP kinase, C-terminal domain"/>
    <property type="match status" value="1"/>
</dbReference>
<keyword evidence="9" id="KW-0067">ATP-binding</keyword>
<dbReference type="PANTHER" id="PTHR43290">
    <property type="entry name" value="MEVALONATE KINASE"/>
    <property type="match status" value="1"/>
</dbReference>
<protein>
    <recommendedName>
        <fullName evidence="3">mevalonate kinase</fullName>
        <ecNumber evidence="3">2.7.1.36</ecNumber>
    </recommendedName>
</protein>
<evidence type="ECO:0000256" key="2">
    <source>
        <dbReference type="ARBA" id="ARBA00006495"/>
    </source>
</evidence>
<feature type="domain" description="GHMP kinase N-terminal" evidence="13">
    <location>
        <begin position="98"/>
        <end position="170"/>
    </location>
</feature>
<feature type="domain" description="GHMP kinase C-terminal" evidence="14">
    <location>
        <begin position="240"/>
        <end position="316"/>
    </location>
</feature>
<proteinExistence type="inferred from homology"/>
<keyword evidence="8 15" id="KW-0418">Kinase</keyword>
<name>A0A6G9ZF18_9NOCA</name>
<evidence type="ECO:0000256" key="10">
    <source>
        <dbReference type="ARBA" id="ARBA00022842"/>
    </source>
</evidence>
<dbReference type="PROSITE" id="PS00627">
    <property type="entry name" value="GHMP_KINASES_ATP"/>
    <property type="match status" value="1"/>
</dbReference>
<dbReference type="InterPro" id="IPR020568">
    <property type="entry name" value="Ribosomal_Su5_D2-typ_SF"/>
</dbReference>
<dbReference type="InterPro" id="IPR014721">
    <property type="entry name" value="Ribsml_uS5_D2-typ_fold_subgr"/>
</dbReference>
<dbReference type="Gene3D" id="3.30.230.10">
    <property type="match status" value="1"/>
</dbReference>
<accession>A0A6G9ZF18</accession>
<evidence type="ECO:0000256" key="7">
    <source>
        <dbReference type="ARBA" id="ARBA00022741"/>
    </source>
</evidence>
<keyword evidence="5" id="KW-0444">Lipid biosynthesis</keyword>
<dbReference type="EMBL" id="CP046173">
    <property type="protein sequence ID" value="QIS23583.1"/>
    <property type="molecule type" value="Genomic_DNA"/>
</dbReference>
<dbReference type="InterPro" id="IPR006203">
    <property type="entry name" value="GHMP_knse_ATP-bd_CS"/>
</dbReference>
<evidence type="ECO:0000313" key="16">
    <source>
        <dbReference type="Proteomes" id="UP000500953"/>
    </source>
</evidence>
<reference evidence="15 16" key="1">
    <citation type="journal article" date="2019" name="ACS Chem. Biol.">
        <title>Identification and Mobilization of a Cryptic Antibiotic Biosynthesis Gene Locus from a Human-Pathogenic Nocardia Isolate.</title>
        <authorList>
            <person name="Herisse M."/>
            <person name="Ishida K."/>
            <person name="Porter J.L."/>
            <person name="Howden B."/>
            <person name="Hertweck C."/>
            <person name="Stinear T.P."/>
            <person name="Pidot S.J."/>
        </authorList>
    </citation>
    <scope>NUCLEOTIDE SEQUENCE [LARGE SCALE GENOMIC DNA]</scope>
    <source>
        <strain evidence="15 16">AUSMDU00012715</strain>
    </source>
</reference>
<comment type="similarity">
    <text evidence="2">Belongs to the GHMP kinase family. Mevalonate kinase subfamily.</text>
</comment>
<dbReference type="PANTHER" id="PTHR43290:SF2">
    <property type="entry name" value="MEVALONATE KINASE"/>
    <property type="match status" value="1"/>
</dbReference>
<keyword evidence="4" id="KW-0963">Cytoplasm</keyword>
<evidence type="ECO:0000256" key="6">
    <source>
        <dbReference type="ARBA" id="ARBA00022679"/>
    </source>
</evidence>
<dbReference type="SUPFAM" id="SSF55060">
    <property type="entry name" value="GHMP Kinase, C-terminal domain"/>
    <property type="match status" value="1"/>
</dbReference>
<keyword evidence="10" id="KW-0460">Magnesium</keyword>